<evidence type="ECO:0000256" key="1">
    <source>
        <dbReference type="SAM" id="MobiDB-lite"/>
    </source>
</evidence>
<proteinExistence type="predicted"/>
<protein>
    <submittedName>
        <fullName evidence="2">Uncharacterized protein</fullName>
    </submittedName>
</protein>
<sequence length="34" mass="3295">MSCQSAPGRVLNSAGHQCPAVLPSVPDSAASNAA</sequence>
<keyword evidence="3" id="KW-1185">Reference proteome</keyword>
<organism evidence="2 3">
    <name type="scientific">Staurois parvus</name>
    <dbReference type="NCBI Taxonomy" id="386267"/>
    <lineage>
        <taxon>Eukaryota</taxon>
        <taxon>Metazoa</taxon>
        <taxon>Chordata</taxon>
        <taxon>Craniata</taxon>
        <taxon>Vertebrata</taxon>
        <taxon>Euteleostomi</taxon>
        <taxon>Amphibia</taxon>
        <taxon>Batrachia</taxon>
        <taxon>Anura</taxon>
        <taxon>Neobatrachia</taxon>
        <taxon>Ranoidea</taxon>
        <taxon>Ranidae</taxon>
        <taxon>Staurois</taxon>
    </lineage>
</organism>
<feature type="non-terminal residue" evidence="2">
    <location>
        <position position="34"/>
    </location>
</feature>
<evidence type="ECO:0000313" key="2">
    <source>
        <dbReference type="EMBL" id="CAI9548968.1"/>
    </source>
</evidence>
<accession>A0ABN9BN04</accession>
<evidence type="ECO:0000313" key="3">
    <source>
        <dbReference type="Proteomes" id="UP001162483"/>
    </source>
</evidence>
<reference evidence="2" key="1">
    <citation type="submission" date="2023-05" db="EMBL/GenBank/DDBJ databases">
        <authorList>
            <person name="Stuckert A."/>
        </authorList>
    </citation>
    <scope>NUCLEOTIDE SEQUENCE</scope>
</reference>
<comment type="caution">
    <text evidence="2">The sequence shown here is derived from an EMBL/GenBank/DDBJ whole genome shotgun (WGS) entry which is preliminary data.</text>
</comment>
<dbReference type="Proteomes" id="UP001162483">
    <property type="component" value="Unassembled WGS sequence"/>
</dbReference>
<name>A0ABN9BN04_9NEOB</name>
<gene>
    <name evidence="2" type="ORF">SPARVUS_LOCUS3261540</name>
</gene>
<dbReference type="EMBL" id="CATNWA010004939">
    <property type="protein sequence ID" value="CAI9548968.1"/>
    <property type="molecule type" value="Genomic_DNA"/>
</dbReference>
<feature type="region of interest" description="Disordered" evidence="1">
    <location>
        <begin position="1"/>
        <end position="34"/>
    </location>
</feature>